<dbReference type="RefSeq" id="XP_003042259.1">
    <property type="nucleotide sequence ID" value="XM_003042213.1"/>
</dbReference>
<dbReference type="Proteomes" id="UP000005206">
    <property type="component" value="Chromosome 6"/>
</dbReference>
<dbReference type="HOGENOM" id="CLU_824094_0_0_1"/>
<dbReference type="STRING" id="660122.C7ZHH7"/>
<keyword evidence="3" id="KW-1185">Reference proteome</keyword>
<dbReference type="EMBL" id="GG698928">
    <property type="protein sequence ID" value="EEU36546.1"/>
    <property type="molecule type" value="Genomic_DNA"/>
</dbReference>
<dbReference type="Pfam" id="PF00815">
    <property type="entry name" value="Histidinol_dh"/>
    <property type="match status" value="1"/>
</dbReference>
<gene>
    <name evidence="2" type="ORF">NECHADRAFT_81247</name>
</gene>
<dbReference type="Gene3D" id="3.30.710.10">
    <property type="entry name" value="Potassium Channel Kv1.1, Chain A"/>
    <property type="match status" value="1"/>
</dbReference>
<dbReference type="InterPro" id="IPR012131">
    <property type="entry name" value="Hstdl_DH"/>
</dbReference>
<dbReference type="GO" id="GO:0016616">
    <property type="term" value="F:oxidoreductase activity, acting on the CH-OH group of donors, NAD or NADP as acceptor"/>
    <property type="evidence" value="ECO:0007669"/>
    <property type="project" value="InterPro"/>
</dbReference>
<dbReference type="GO" id="GO:0051287">
    <property type="term" value="F:NAD binding"/>
    <property type="evidence" value="ECO:0007669"/>
    <property type="project" value="InterPro"/>
</dbReference>
<evidence type="ECO:0000313" key="3">
    <source>
        <dbReference type="Proteomes" id="UP000005206"/>
    </source>
</evidence>
<evidence type="ECO:0000256" key="1">
    <source>
        <dbReference type="ARBA" id="ARBA00023002"/>
    </source>
</evidence>
<reference evidence="2 3" key="1">
    <citation type="journal article" date="2009" name="PLoS Genet.">
        <title>The genome of Nectria haematococca: contribution of supernumerary chromosomes to gene expansion.</title>
        <authorList>
            <person name="Coleman J.J."/>
            <person name="Rounsley S.D."/>
            <person name="Rodriguez-Carres M."/>
            <person name="Kuo A."/>
            <person name="Wasmann C.C."/>
            <person name="Grimwood J."/>
            <person name="Schmutz J."/>
            <person name="Taga M."/>
            <person name="White G.J."/>
            <person name="Zhou S."/>
            <person name="Schwartz D.C."/>
            <person name="Freitag M."/>
            <person name="Ma L.J."/>
            <person name="Danchin E.G."/>
            <person name="Henrissat B."/>
            <person name="Coutinho P.M."/>
            <person name="Nelson D.R."/>
            <person name="Straney D."/>
            <person name="Napoli C.A."/>
            <person name="Barker B.M."/>
            <person name="Gribskov M."/>
            <person name="Rep M."/>
            <person name="Kroken S."/>
            <person name="Molnar I."/>
            <person name="Rensing C."/>
            <person name="Kennell J.C."/>
            <person name="Zamora J."/>
            <person name="Farman M.L."/>
            <person name="Selker E.U."/>
            <person name="Salamov A."/>
            <person name="Shapiro H."/>
            <person name="Pangilinan J."/>
            <person name="Lindquist E."/>
            <person name="Lamers C."/>
            <person name="Grigoriev I.V."/>
            <person name="Geiser D.M."/>
            <person name="Covert S.F."/>
            <person name="Temporini E."/>
            <person name="Vanetten H.D."/>
        </authorList>
    </citation>
    <scope>NUCLEOTIDE SEQUENCE [LARGE SCALE GENOMIC DNA]</scope>
    <source>
        <strain evidence="3">ATCC MYA-4622 / CBS 123669 / FGSC 9596 / NRRL 45880 / 77-13-4</strain>
    </source>
</reference>
<dbReference type="KEGG" id="nhe:NECHADRAFT_81247"/>
<evidence type="ECO:0008006" key="4">
    <source>
        <dbReference type="Google" id="ProtNLM"/>
    </source>
</evidence>
<dbReference type="GeneID" id="9669213"/>
<protein>
    <recommendedName>
        <fullName evidence="4">BTB domain-containing protein</fullName>
    </recommendedName>
</protein>
<dbReference type="GO" id="GO:0046872">
    <property type="term" value="F:metal ion binding"/>
    <property type="evidence" value="ECO:0007669"/>
    <property type="project" value="InterPro"/>
</dbReference>
<dbReference type="AlphaFoldDB" id="C7ZHH7"/>
<keyword evidence="1" id="KW-0560">Oxidoreductase</keyword>
<proteinExistence type="predicted"/>
<dbReference type="VEuPathDB" id="FungiDB:NECHADRAFT_81247"/>
<sequence>MVTGVVMLSIGPSSNPWRQTYLQPALGEPSTSSQIALLHILISVAAYQRACRECIGSNHVLPTRKVGNYTGGLWVGKFLKTQTYQEIVDERASGEMGRLCGRCSRAENFEVHARSGDLRVKKYLGDERKVSSSFLCLVSPVFKEMLSLPMNEGQRRLRERGDKPVKYLQLEGDSPEAVLHTFKSLYGSDPQMLNLNPGEILGVAVFVYKWELAKRFQFAAMHWTMSPRANSYRPETRDDAWQLLLASYWFRYAPGFSFLTFWMAGELPGHSMCEQINKMKDRELGLSLALGIEELRRVMVNRISETGNGLCLHCFLTKPDDFLAKQASCPIPRQHIL</sequence>
<dbReference type="InterPro" id="IPR011333">
    <property type="entry name" value="SKP1/BTB/POZ_sf"/>
</dbReference>
<accession>C7ZHH7</accession>
<dbReference type="InParanoid" id="C7ZHH7"/>
<dbReference type="OrthoDB" id="5275938at2759"/>
<evidence type="ECO:0000313" key="2">
    <source>
        <dbReference type="EMBL" id="EEU36546.1"/>
    </source>
</evidence>
<name>C7ZHH7_FUSV7</name>
<dbReference type="eggNOG" id="KOG2697">
    <property type="taxonomic scope" value="Eukaryota"/>
</dbReference>
<organism evidence="2 3">
    <name type="scientific">Fusarium vanettenii (strain ATCC MYA-4622 / CBS 123669 / FGSC 9596 / NRRL 45880 / 77-13-4)</name>
    <name type="common">Fusarium solani subsp. pisi</name>
    <dbReference type="NCBI Taxonomy" id="660122"/>
    <lineage>
        <taxon>Eukaryota</taxon>
        <taxon>Fungi</taxon>
        <taxon>Dikarya</taxon>
        <taxon>Ascomycota</taxon>
        <taxon>Pezizomycotina</taxon>
        <taxon>Sordariomycetes</taxon>
        <taxon>Hypocreomycetidae</taxon>
        <taxon>Hypocreales</taxon>
        <taxon>Nectriaceae</taxon>
        <taxon>Fusarium</taxon>
        <taxon>Fusarium solani species complex</taxon>
        <taxon>Fusarium vanettenii</taxon>
    </lineage>
</organism>